<comment type="caution">
    <text evidence="3">The sequence shown here is derived from an EMBL/GenBank/DDBJ whole genome shotgun (WGS) entry which is preliminary data.</text>
</comment>
<accession>A0ABU2BEA5</accession>
<name>A0ABU2BEA5_9CORY</name>
<evidence type="ECO:0000256" key="1">
    <source>
        <dbReference type="ARBA" id="ARBA00043967"/>
    </source>
</evidence>
<dbReference type="InterPro" id="IPR055346">
    <property type="entry name" value="Fe-S_cluster_assembly_SufBD"/>
</dbReference>
<dbReference type="Pfam" id="PF01458">
    <property type="entry name" value="SUFBD_core"/>
    <property type="match status" value="1"/>
</dbReference>
<dbReference type="PANTHER" id="PTHR43575:SF1">
    <property type="entry name" value="PROTEIN ABCI7, CHLOROPLASTIC"/>
    <property type="match status" value="1"/>
</dbReference>
<evidence type="ECO:0000313" key="3">
    <source>
        <dbReference type="EMBL" id="MDR7355714.1"/>
    </source>
</evidence>
<dbReference type="PANTHER" id="PTHR43575">
    <property type="entry name" value="PROTEIN ABCI7, CHLOROPLASTIC"/>
    <property type="match status" value="1"/>
</dbReference>
<dbReference type="Proteomes" id="UP001183619">
    <property type="component" value="Unassembled WGS sequence"/>
</dbReference>
<feature type="domain" description="SUF system FeS cluster assembly SufBD core" evidence="2">
    <location>
        <begin position="129"/>
        <end position="360"/>
    </location>
</feature>
<evidence type="ECO:0000313" key="4">
    <source>
        <dbReference type="Proteomes" id="UP001183619"/>
    </source>
</evidence>
<protein>
    <submittedName>
        <fullName evidence="3">Fe-S cluster assembly protein SufD</fullName>
    </submittedName>
</protein>
<reference evidence="3 4" key="1">
    <citation type="submission" date="2023-07" db="EMBL/GenBank/DDBJ databases">
        <title>Sequencing the genomes of 1000 actinobacteria strains.</title>
        <authorList>
            <person name="Klenk H.-P."/>
        </authorList>
    </citation>
    <scope>NUCLEOTIDE SEQUENCE [LARGE SCALE GENOMIC DNA]</scope>
    <source>
        <strain evidence="3 4">DSM 44508</strain>
    </source>
</reference>
<evidence type="ECO:0000259" key="2">
    <source>
        <dbReference type="Pfam" id="PF01458"/>
    </source>
</evidence>
<keyword evidence="4" id="KW-1185">Reference proteome</keyword>
<sequence>MAETVKNATVHNTKGDLFTSFDVDDFAVPHGKDEVWRYVPLRRLRGLHDGTFAEPIAPIIDVEIPESVEGATTQIVSRTDALVGRSGKAVDRVGAQAFTSAENALVLSFAAGSVNKTPVAIKVQGAGLDNTTFAHLVIDVEAGAEAVVDLRYTGTGTHADNVEFVIGDNAKLTVIVDASWNDDAVHMSGQTAILGRDATLRHSAAVFGGEVVRIVPRVKFTQPGGDAEMLGVYFADDGQFFEQRLLVDHAVPNCRSNVLYKGALQADPTSGKPEAHTAWIGDVLIRSNALGTDTYEANRNLVLTEGARADAVPNLEIETGEIAGAGHAATVGRFDDEQEFYLRSRGIPPEEARRLIVRGFFSEVIGRIPVAEIREELESRVAAELESLQAKKANA</sequence>
<dbReference type="InterPro" id="IPR011542">
    <property type="entry name" value="SUF_FeS_clus_asmbl_SufD"/>
</dbReference>
<dbReference type="EMBL" id="JAVDYF010000001">
    <property type="protein sequence ID" value="MDR7355714.1"/>
    <property type="molecule type" value="Genomic_DNA"/>
</dbReference>
<comment type="similarity">
    <text evidence="1">Belongs to the iron-sulfur cluster assembly SufBD family.</text>
</comment>
<organism evidence="3 4">
    <name type="scientific">Corynebacterium felinum</name>
    <dbReference type="NCBI Taxonomy" id="131318"/>
    <lineage>
        <taxon>Bacteria</taxon>
        <taxon>Bacillati</taxon>
        <taxon>Actinomycetota</taxon>
        <taxon>Actinomycetes</taxon>
        <taxon>Mycobacteriales</taxon>
        <taxon>Corynebacteriaceae</taxon>
        <taxon>Corynebacterium</taxon>
    </lineage>
</organism>
<dbReference type="RefSeq" id="WP_277105636.1">
    <property type="nucleotide sequence ID" value="NZ_BAAAJS010000042.1"/>
</dbReference>
<gene>
    <name evidence="3" type="ORF">J2S37_002252</name>
</gene>
<dbReference type="NCBIfam" id="TIGR01981">
    <property type="entry name" value="sufD"/>
    <property type="match status" value="1"/>
</dbReference>
<dbReference type="SUPFAM" id="SSF101960">
    <property type="entry name" value="Stabilizer of iron transporter SufD"/>
    <property type="match status" value="1"/>
</dbReference>
<dbReference type="InterPro" id="IPR000825">
    <property type="entry name" value="SUF_FeS_clus_asmbl_SufBD_core"/>
</dbReference>
<dbReference type="InterPro" id="IPR037284">
    <property type="entry name" value="SUF_FeS_clus_asmbl_SufBD_sf"/>
</dbReference>
<proteinExistence type="inferred from homology"/>